<dbReference type="GO" id="GO:0051539">
    <property type="term" value="F:4 iron, 4 sulfur cluster binding"/>
    <property type="evidence" value="ECO:0007669"/>
    <property type="project" value="UniProtKB-KW"/>
</dbReference>
<dbReference type="EMBL" id="CZAL01000029">
    <property type="protein sequence ID" value="CUP99708.1"/>
    <property type="molecule type" value="Genomic_DNA"/>
</dbReference>
<feature type="domain" description="Radical SAM core" evidence="7">
    <location>
        <begin position="85"/>
        <end position="249"/>
    </location>
</feature>
<evidence type="ECO:0000256" key="6">
    <source>
        <dbReference type="ARBA" id="ARBA00023014"/>
    </source>
</evidence>
<gene>
    <name evidence="8" type="primary">chuR</name>
    <name evidence="8" type="ORF">ERS852498_03356</name>
</gene>
<dbReference type="InterPro" id="IPR023867">
    <property type="entry name" value="Sulphatase_maturase_rSAM"/>
</dbReference>
<dbReference type="Gene3D" id="3.20.20.70">
    <property type="entry name" value="Aldolase class I"/>
    <property type="match status" value="1"/>
</dbReference>
<dbReference type="Pfam" id="PF04055">
    <property type="entry name" value="Radical_SAM"/>
    <property type="match status" value="1"/>
</dbReference>
<dbReference type="PANTHER" id="PTHR43273">
    <property type="entry name" value="ANAEROBIC SULFATASE-MATURATING ENZYME HOMOLOG ASLB-RELATED"/>
    <property type="match status" value="1"/>
</dbReference>
<dbReference type="GO" id="GO:0046872">
    <property type="term" value="F:metal ion binding"/>
    <property type="evidence" value="ECO:0007669"/>
    <property type="project" value="UniProtKB-KW"/>
</dbReference>
<dbReference type="SFLD" id="SFLDG01067">
    <property type="entry name" value="SPASM/twitch_domain_containing"/>
    <property type="match status" value="1"/>
</dbReference>
<dbReference type="InterPro" id="IPR058240">
    <property type="entry name" value="rSAM_sf"/>
</dbReference>
<reference evidence="8 9" key="1">
    <citation type="submission" date="2015-09" db="EMBL/GenBank/DDBJ databases">
        <authorList>
            <consortium name="Pathogen Informatics"/>
        </authorList>
    </citation>
    <scope>NUCLEOTIDE SEQUENCE [LARGE SCALE GENOMIC DNA]</scope>
    <source>
        <strain evidence="8 9">2789STDY5834885</strain>
    </source>
</reference>
<dbReference type="EC" id="1.1.99.-" evidence="8"/>
<dbReference type="InterPro" id="IPR000385">
    <property type="entry name" value="MoaA_NifB_PqqE_Fe-S-bd_CS"/>
</dbReference>
<protein>
    <submittedName>
        <fullName evidence="8">Anaerobic sulfatase-maturating enzyme</fullName>
        <ecNumber evidence="8">1.1.99.-</ecNumber>
    </submittedName>
</protein>
<dbReference type="Proteomes" id="UP000095709">
    <property type="component" value="Unassembled WGS sequence"/>
</dbReference>
<evidence type="ECO:0000256" key="2">
    <source>
        <dbReference type="ARBA" id="ARBA00022485"/>
    </source>
</evidence>
<organism evidence="8 9">
    <name type="scientific">Fusicatenibacter saccharivorans</name>
    <dbReference type="NCBI Taxonomy" id="1150298"/>
    <lineage>
        <taxon>Bacteria</taxon>
        <taxon>Bacillati</taxon>
        <taxon>Bacillota</taxon>
        <taxon>Clostridia</taxon>
        <taxon>Lachnospirales</taxon>
        <taxon>Lachnospiraceae</taxon>
        <taxon>Fusicatenibacter</taxon>
    </lineage>
</organism>
<dbReference type="AlphaFoldDB" id="A0A174SVJ3"/>
<evidence type="ECO:0000256" key="4">
    <source>
        <dbReference type="ARBA" id="ARBA00022723"/>
    </source>
</evidence>
<dbReference type="NCBIfam" id="TIGR04085">
    <property type="entry name" value="rSAM_more_4Fe4S"/>
    <property type="match status" value="1"/>
</dbReference>
<dbReference type="InterPro" id="IPR013785">
    <property type="entry name" value="Aldolase_TIM"/>
</dbReference>
<evidence type="ECO:0000256" key="5">
    <source>
        <dbReference type="ARBA" id="ARBA00023004"/>
    </source>
</evidence>
<dbReference type="SFLD" id="SFLDG01384">
    <property type="entry name" value="thioether_bond_formation_requi"/>
    <property type="match status" value="1"/>
</dbReference>
<evidence type="ECO:0000256" key="3">
    <source>
        <dbReference type="ARBA" id="ARBA00022691"/>
    </source>
</evidence>
<keyword evidence="2" id="KW-0004">4Fe-4S</keyword>
<dbReference type="SFLD" id="SFLDS00029">
    <property type="entry name" value="Radical_SAM"/>
    <property type="match status" value="1"/>
</dbReference>
<evidence type="ECO:0000313" key="8">
    <source>
        <dbReference type="EMBL" id="CUP99708.1"/>
    </source>
</evidence>
<accession>A0A174SVJ3</accession>
<dbReference type="SFLD" id="SFLDG01386">
    <property type="entry name" value="main_SPASM_domain-containing"/>
    <property type="match status" value="1"/>
</dbReference>
<evidence type="ECO:0000313" key="9">
    <source>
        <dbReference type="Proteomes" id="UP000095709"/>
    </source>
</evidence>
<dbReference type="SUPFAM" id="SSF102114">
    <property type="entry name" value="Radical SAM enzymes"/>
    <property type="match status" value="1"/>
</dbReference>
<dbReference type="PANTHER" id="PTHR43273:SF8">
    <property type="entry name" value="RADICAL SAM DOMAIN PROTEIN"/>
    <property type="match status" value="1"/>
</dbReference>
<keyword evidence="5" id="KW-0408">Iron</keyword>
<proteinExistence type="predicted"/>
<dbReference type="PROSITE" id="PS01305">
    <property type="entry name" value="MOAA_NIFB_PQQE"/>
    <property type="match status" value="1"/>
</dbReference>
<dbReference type="CDD" id="cd01335">
    <property type="entry name" value="Radical_SAM"/>
    <property type="match status" value="1"/>
</dbReference>
<keyword evidence="6" id="KW-0411">Iron-sulfur</keyword>
<evidence type="ECO:0000256" key="1">
    <source>
        <dbReference type="ARBA" id="ARBA00001966"/>
    </source>
</evidence>
<sequence>MLFNRQFNFLSVRLNEEAKGITMIHMIPNGDTTIVYCCDTMNYYVFPKGEAEELADGIDNAEHALSVLGSQKEIYEDEFSTLILNVSNDCNMRCKYCFANHGAYQSPKGMMNADIACKALDEYANKYHKIKEVKFFGGEPLMNTTTIEAVCKHTYSLYAEGVLKKLPRFKVITNGTILNDKVLELIDKYGLNIVFSIDGPPEVHNMARVFVNGEATFNVIRNNFNELKKRTLGAQPCSIEVTYSNAHLLNGMSMADTVKYLYCEFDLEPGQVNVSLVNLSINDPLALPDGENCWSDFAKDVIQRKQNGEGFLGDLKLMGLIHRIKNHKVSSNILCSAGNSWAAVSSSGKIYPCLMFIDQNDFYMGCVSTAFLNTDTYRNISQKFSVCHKQNNPCAKCFAKQVCNRCAGINYFLTGDISGNDPHQCQIMRDTVEILIKGIANGIV</sequence>
<comment type="cofactor">
    <cofactor evidence="1">
        <name>[4Fe-4S] cluster</name>
        <dbReference type="ChEBI" id="CHEBI:49883"/>
    </cofactor>
</comment>
<name>A0A174SVJ3_9FIRM</name>
<keyword evidence="8" id="KW-0560">Oxidoreductase</keyword>
<evidence type="ECO:0000259" key="7">
    <source>
        <dbReference type="Pfam" id="PF04055"/>
    </source>
</evidence>
<dbReference type="GO" id="GO:0016491">
    <property type="term" value="F:oxidoreductase activity"/>
    <property type="evidence" value="ECO:0007669"/>
    <property type="project" value="UniProtKB-KW"/>
</dbReference>
<dbReference type="InterPro" id="IPR023885">
    <property type="entry name" value="4Fe4S-binding_SPASM_dom"/>
</dbReference>
<dbReference type="InterPro" id="IPR007197">
    <property type="entry name" value="rSAM"/>
</dbReference>
<keyword evidence="3" id="KW-0949">S-adenosyl-L-methionine</keyword>
<keyword evidence="4" id="KW-0479">Metal-binding</keyword>